<dbReference type="AlphaFoldDB" id="A0A1M5MS58"/>
<evidence type="ECO:0000259" key="2">
    <source>
        <dbReference type="Pfam" id="PF13304"/>
    </source>
</evidence>
<dbReference type="PANTHER" id="PTHR43581:SF4">
    <property type="entry name" value="ATP_GTP PHOSPHATASE"/>
    <property type="match status" value="1"/>
</dbReference>
<evidence type="ECO:0000313" key="4">
    <source>
        <dbReference type="Proteomes" id="UP000189796"/>
    </source>
</evidence>
<dbReference type="Pfam" id="PF13304">
    <property type="entry name" value="AAA_21"/>
    <property type="match status" value="1"/>
</dbReference>
<dbReference type="Proteomes" id="UP000189796">
    <property type="component" value="Chromosome I"/>
</dbReference>
<evidence type="ECO:0000313" key="3">
    <source>
        <dbReference type="EMBL" id="SHG79623.1"/>
    </source>
</evidence>
<keyword evidence="3" id="KW-0255">Endonuclease</keyword>
<dbReference type="InterPro" id="IPR041685">
    <property type="entry name" value="AAA_GajA/Old/RecF-like"/>
</dbReference>
<accession>A0A1M5MS58</accession>
<name>A0A1M5MS58_9BRAD</name>
<dbReference type="OrthoDB" id="9789856at2"/>
<dbReference type="GO" id="GO:0004519">
    <property type="term" value="F:endonuclease activity"/>
    <property type="evidence" value="ECO:0007669"/>
    <property type="project" value="UniProtKB-KW"/>
</dbReference>
<reference evidence="3 4" key="1">
    <citation type="submission" date="2016-11" db="EMBL/GenBank/DDBJ databases">
        <authorList>
            <person name="Jaros S."/>
            <person name="Januszkiewicz K."/>
            <person name="Wedrychowicz H."/>
        </authorList>
    </citation>
    <scope>NUCLEOTIDE SEQUENCE [LARGE SCALE GENOMIC DNA]</scope>
    <source>
        <strain evidence="3 4">GAS138</strain>
    </source>
</reference>
<keyword evidence="3" id="KW-0540">Nuclease</keyword>
<dbReference type="SUPFAM" id="SSF52540">
    <property type="entry name" value="P-loop containing nucleoside triphosphate hydrolases"/>
    <property type="match status" value="1"/>
</dbReference>
<dbReference type="InterPro" id="IPR027417">
    <property type="entry name" value="P-loop_NTPase"/>
</dbReference>
<protein>
    <submittedName>
        <fullName evidence="3">Predicted ATP-dependent endonuclease of the OLD family, contains P-loop ATPase and TOPRIM domains</fullName>
    </submittedName>
</protein>
<sequence length="608" mass="66847">MQIAELRVHGFRGIRDARLRFTSHNVLIGPNNCGKSTIIEALALLFGRDRLVRDLTEHDFFGSDPSAPDRISIVATLTDFAGDDPDLHAAWFREDRAIPKWLDPSSGALHALRTNAQFKLACQIGVAARFDRDDLAVDLLRYFYDDDDAGDVFDGDVVRRVPSQLIRDVGFFLVPANRTWDRTISFGSELFRRVVASIGGQPAAAVLAERDRLRNPINPLEADAGLTQIVGNVEAELKALLGRSVGLKLRLTTTDSDGVLDAVMPHYSIEEFQPIPARRQGSGLISLQHLLLLLHFGRMRAQQNVSFMLAMEEPELHIPPPLQRKLIHRIRSLSTQTIIVTHSPVVAAACDPTALTIVHNNAGSMRASKLLADTLPLDAPNWKRMLFVVRRQDTITALMHETILVPEGRIDFDLLSLMVNSDESRHEPTALPAAQREFGSHIGVVPTQDANVVGVFEELRSIHQHVICLVDGDAAGEGYANTLLALAEPPPLILQWPAGWEIEDTIGWIAEANIAVLPRLAGTLGRTIATVPELVAMLKTATNASGLKGDFVAYELIIASLAEETTCLKRMRLVLQRFALASSEPQAPQGWTILSSSTARTTVLRFTP</sequence>
<dbReference type="EMBL" id="LT670817">
    <property type="protein sequence ID" value="SHG79623.1"/>
    <property type="molecule type" value="Genomic_DNA"/>
</dbReference>
<proteinExistence type="predicted"/>
<dbReference type="InterPro" id="IPR003959">
    <property type="entry name" value="ATPase_AAA_core"/>
</dbReference>
<feature type="domain" description="Endonuclease GajA/Old nuclease/RecF-like AAA" evidence="1">
    <location>
        <begin position="1"/>
        <end position="49"/>
    </location>
</feature>
<dbReference type="PANTHER" id="PTHR43581">
    <property type="entry name" value="ATP/GTP PHOSPHATASE"/>
    <property type="match status" value="1"/>
</dbReference>
<dbReference type="GO" id="GO:0005524">
    <property type="term" value="F:ATP binding"/>
    <property type="evidence" value="ECO:0007669"/>
    <property type="project" value="InterPro"/>
</dbReference>
<dbReference type="InterPro" id="IPR051396">
    <property type="entry name" value="Bact_Antivir_Def_Nuclease"/>
</dbReference>
<feature type="domain" description="ATPase AAA-type core" evidence="2">
    <location>
        <begin position="252"/>
        <end position="346"/>
    </location>
</feature>
<dbReference type="GO" id="GO:0016887">
    <property type="term" value="F:ATP hydrolysis activity"/>
    <property type="evidence" value="ECO:0007669"/>
    <property type="project" value="InterPro"/>
</dbReference>
<evidence type="ECO:0000259" key="1">
    <source>
        <dbReference type="Pfam" id="PF13175"/>
    </source>
</evidence>
<keyword evidence="3" id="KW-0378">Hydrolase</keyword>
<dbReference type="RefSeq" id="WP_079601637.1">
    <property type="nucleotide sequence ID" value="NZ_LT670817.1"/>
</dbReference>
<dbReference type="Gene3D" id="3.40.50.300">
    <property type="entry name" value="P-loop containing nucleotide triphosphate hydrolases"/>
    <property type="match status" value="2"/>
</dbReference>
<gene>
    <name evidence="3" type="ORF">SAMN05443248_2685</name>
</gene>
<organism evidence="3 4">
    <name type="scientific">Bradyrhizobium erythrophlei</name>
    <dbReference type="NCBI Taxonomy" id="1437360"/>
    <lineage>
        <taxon>Bacteria</taxon>
        <taxon>Pseudomonadati</taxon>
        <taxon>Pseudomonadota</taxon>
        <taxon>Alphaproteobacteria</taxon>
        <taxon>Hyphomicrobiales</taxon>
        <taxon>Nitrobacteraceae</taxon>
        <taxon>Bradyrhizobium</taxon>
    </lineage>
</organism>
<dbReference type="Pfam" id="PF13175">
    <property type="entry name" value="AAA_15"/>
    <property type="match status" value="1"/>
</dbReference>